<dbReference type="EMBL" id="CP038254">
    <property type="protein sequence ID" value="QBR84461.1"/>
    <property type="molecule type" value="Genomic_DNA"/>
</dbReference>
<dbReference type="AlphaFoldDB" id="A0AAX1EH12"/>
<organism evidence="2 3">
    <name type="scientific">Legionella israelensis</name>
    <dbReference type="NCBI Taxonomy" id="454"/>
    <lineage>
        <taxon>Bacteria</taxon>
        <taxon>Pseudomonadati</taxon>
        <taxon>Pseudomonadota</taxon>
        <taxon>Gammaproteobacteria</taxon>
        <taxon>Legionellales</taxon>
        <taxon>Legionellaceae</taxon>
        <taxon>Legionella</taxon>
    </lineage>
</organism>
<feature type="transmembrane region" description="Helical" evidence="1">
    <location>
        <begin position="55"/>
        <end position="76"/>
    </location>
</feature>
<evidence type="ECO:0000256" key="1">
    <source>
        <dbReference type="SAM" id="Phobius"/>
    </source>
</evidence>
<reference evidence="2 3" key="1">
    <citation type="submission" date="2019-03" db="EMBL/GenBank/DDBJ databases">
        <title>Diverse conjugative elements silence natural transformation in Legionella species.</title>
        <authorList>
            <person name="Durieux I."/>
            <person name="Ginevra C."/>
            <person name="Attaiech L."/>
            <person name="Picq K."/>
            <person name="Juan P.A."/>
            <person name="Jarraud S."/>
            <person name="Charpentier X."/>
        </authorList>
    </citation>
    <scope>NUCLEOTIDE SEQUENCE [LARGE SCALE GENOMIC DNA]</scope>
    <source>
        <strain evidence="2 3">HL-0427-4011</strain>
    </source>
</reference>
<dbReference type="PANTHER" id="PTHR31876">
    <property type="entry name" value="COV-LIKE PROTEIN 1"/>
    <property type="match status" value="1"/>
</dbReference>
<dbReference type="Proteomes" id="UP000295517">
    <property type="component" value="Chromosome"/>
</dbReference>
<name>A0AAX1EH12_9GAMM</name>
<dbReference type="Pfam" id="PF04367">
    <property type="entry name" value="DUF502"/>
    <property type="match status" value="1"/>
</dbReference>
<gene>
    <name evidence="2" type="ORF">E3983_08870</name>
</gene>
<dbReference type="InterPro" id="IPR007462">
    <property type="entry name" value="COV1-like"/>
</dbReference>
<protein>
    <submittedName>
        <fullName evidence="2">DUF502 domain-containing protein</fullName>
    </submittedName>
</protein>
<keyword evidence="1" id="KW-0812">Transmembrane</keyword>
<proteinExistence type="predicted"/>
<evidence type="ECO:0000313" key="3">
    <source>
        <dbReference type="Proteomes" id="UP000295517"/>
    </source>
</evidence>
<keyword evidence="1" id="KW-1133">Transmembrane helix</keyword>
<evidence type="ECO:0000313" key="2">
    <source>
        <dbReference type="EMBL" id="QBR84461.1"/>
    </source>
</evidence>
<accession>A0AAX1EH12</accession>
<sequence length="204" mass="23189">MEKMLMSLNGKISSIFWRGFLTLLPLYLTLYFLIWLLSSIETTFSKPLILFIGEYYFPGLGLFTAFLFILFIGLIMKMYVAQAINKLVNSILNKLPLVGEIYNSIQNLTKYLSSSDKIEGKEAVMVHVESMDLKLIGIVTRKDFEDAPEGIGNAEMVSVYLPMSYQIGGFTVYVPKKSITTINMTQNEALKWVFFGGIKNEEKE</sequence>
<keyword evidence="1" id="KW-0472">Membrane</keyword>
<dbReference type="PANTHER" id="PTHR31876:SF26">
    <property type="entry name" value="PROTEIN LIKE COV 2"/>
    <property type="match status" value="1"/>
</dbReference>